<dbReference type="Proteomes" id="UP000009229">
    <property type="component" value="Chromosome"/>
</dbReference>
<reference evidence="2" key="1">
    <citation type="submission" date="2011-05" db="EMBL/GenBank/DDBJ databases">
        <title>Complete sequence of Desulfotomaculum kuznetsovii DSM 6115.</title>
        <authorList>
            <person name="Lucas S."/>
            <person name="Han J."/>
            <person name="Lapidus A."/>
            <person name="Cheng J.-F."/>
            <person name="Goodwin L."/>
            <person name="Pitluck S."/>
            <person name="Peters L."/>
            <person name="Mikhailova N."/>
            <person name="Lu M."/>
            <person name="Saunders E."/>
            <person name="Han C."/>
            <person name="Tapia R."/>
            <person name="Land M."/>
            <person name="Hauser L."/>
            <person name="Kyrpides N."/>
            <person name="Ivanova N."/>
            <person name="Pagani I."/>
            <person name="Nazina T."/>
            <person name="Ivanova A."/>
            <person name="Parshina S."/>
            <person name="Kuever J."/>
            <person name="Muyzer G."/>
            <person name="Plugge C."/>
            <person name="Stams A."/>
            <person name="Woyke T."/>
        </authorList>
    </citation>
    <scope>NUCLEOTIDE SEQUENCE [LARGE SCALE GENOMIC DNA]</scope>
    <source>
        <strain evidence="2">DSM 6115 / VKM B-1805 / 17</strain>
    </source>
</reference>
<sequence>MIKVVEIKGRRFVNTTPHQINLRDEDGVDHVVPPSGVLINARAVEEPAGERDGVQFVRTRFVADEESVRVLDEIEALYPGAFVVGSIIAAQAFPGRVLAMIPVPGFERVPPAEKRMRADKFTVF</sequence>
<dbReference type="KEGG" id="dku:Desku_0931"/>
<accession>A0AAU8PNZ6</accession>
<dbReference type="EMBL" id="CP002770">
    <property type="protein sequence ID" value="AEG14530.1"/>
    <property type="molecule type" value="Genomic_DNA"/>
</dbReference>
<protein>
    <submittedName>
        <fullName evidence="1">Uncharacterized protein</fullName>
    </submittedName>
</protein>
<gene>
    <name evidence="1" type="ordered locus">Desku_0931</name>
</gene>
<organism evidence="1 2">
    <name type="scientific">Desulfofundulus kuznetsovii (strain DSM 6115 / VKM B-1805 / 17)</name>
    <name type="common">Desulfotomaculum kuznetsovii</name>
    <dbReference type="NCBI Taxonomy" id="760568"/>
    <lineage>
        <taxon>Bacteria</taxon>
        <taxon>Bacillati</taxon>
        <taxon>Bacillota</taxon>
        <taxon>Clostridia</taxon>
        <taxon>Eubacteriales</taxon>
        <taxon>Peptococcaceae</taxon>
        <taxon>Desulfofundulus</taxon>
    </lineage>
</organism>
<name>A0AAU8PNZ6_DESK7</name>
<evidence type="ECO:0000313" key="1">
    <source>
        <dbReference type="EMBL" id="AEG14530.1"/>
    </source>
</evidence>
<dbReference type="RefSeq" id="WP_013822045.1">
    <property type="nucleotide sequence ID" value="NC_015573.1"/>
</dbReference>
<keyword evidence="2" id="KW-1185">Reference proteome</keyword>
<evidence type="ECO:0000313" key="2">
    <source>
        <dbReference type="Proteomes" id="UP000009229"/>
    </source>
</evidence>
<dbReference type="AlphaFoldDB" id="A0AAU8PNZ6"/>
<proteinExistence type="predicted"/>